<dbReference type="InterPro" id="IPR036514">
    <property type="entry name" value="SGNH_hydro_sf"/>
</dbReference>
<name>A0A4P9VXF2_9FUNG</name>
<evidence type="ECO:0000313" key="3">
    <source>
        <dbReference type="Proteomes" id="UP000269721"/>
    </source>
</evidence>
<organism evidence="2 3">
    <name type="scientific">Blyttiomyces helicus</name>
    <dbReference type="NCBI Taxonomy" id="388810"/>
    <lineage>
        <taxon>Eukaryota</taxon>
        <taxon>Fungi</taxon>
        <taxon>Fungi incertae sedis</taxon>
        <taxon>Chytridiomycota</taxon>
        <taxon>Chytridiomycota incertae sedis</taxon>
        <taxon>Chytridiomycetes</taxon>
        <taxon>Chytridiomycetes incertae sedis</taxon>
        <taxon>Blyttiomyces</taxon>
    </lineage>
</organism>
<sequence>CDSAHFVFPAKSTKIAVFGDSLSDNGNTFKATHGAMPPSPFYHGGRFSNGPVWVEHLANTIPSAKLVDLAFGGATSSSKLIGAQFGRVAAPEIPGALEQAHKWVSSVGGRKNVHPKSTLATLWVGANDYFNAEAAGRHDIDPCAVVDRIMDTIDVLRRTGVINFLIFDQPPVSNRIPFWSHNILLAQRIGALAKQHPGLRLVRMEMVGIFEEIVKDRARFGLDMPIELVTSPCLNQTTNPWTECQDSIHLLWDRVHPTTKVHKIIGNLAYDALVKEGLLSA</sequence>
<gene>
    <name evidence="2" type="ORF">BDK51DRAFT_30738</name>
</gene>
<reference evidence="3" key="1">
    <citation type="journal article" date="2018" name="Nat. Microbiol.">
        <title>Leveraging single-cell genomics to expand the fungal tree of life.</title>
        <authorList>
            <person name="Ahrendt S.R."/>
            <person name="Quandt C.A."/>
            <person name="Ciobanu D."/>
            <person name="Clum A."/>
            <person name="Salamov A."/>
            <person name="Andreopoulos B."/>
            <person name="Cheng J.F."/>
            <person name="Woyke T."/>
            <person name="Pelin A."/>
            <person name="Henrissat B."/>
            <person name="Reynolds N.K."/>
            <person name="Benny G.L."/>
            <person name="Smith M.E."/>
            <person name="James T.Y."/>
            <person name="Grigoriev I.V."/>
        </authorList>
    </citation>
    <scope>NUCLEOTIDE SEQUENCE [LARGE SCALE GENOMIC DNA]</scope>
</reference>
<dbReference type="PANTHER" id="PTHR22835">
    <property type="entry name" value="ZINC FINGER FYVE DOMAIN CONTAINING PROTEIN"/>
    <property type="match status" value="1"/>
</dbReference>
<comment type="similarity">
    <text evidence="1">Belongs to the 'GDSL' lipolytic enzyme family.</text>
</comment>
<dbReference type="GO" id="GO:0016788">
    <property type="term" value="F:hydrolase activity, acting on ester bonds"/>
    <property type="evidence" value="ECO:0007669"/>
    <property type="project" value="InterPro"/>
</dbReference>
<dbReference type="OrthoDB" id="1600564at2759"/>
<keyword evidence="3" id="KW-1185">Reference proteome</keyword>
<dbReference type="Proteomes" id="UP000269721">
    <property type="component" value="Unassembled WGS sequence"/>
</dbReference>
<dbReference type="SUPFAM" id="SSF52266">
    <property type="entry name" value="SGNH hydrolase"/>
    <property type="match status" value="1"/>
</dbReference>
<dbReference type="AlphaFoldDB" id="A0A4P9VXF2"/>
<dbReference type="InterPro" id="IPR001087">
    <property type="entry name" value="GDSL"/>
</dbReference>
<proteinExistence type="inferred from homology"/>
<evidence type="ECO:0000256" key="1">
    <source>
        <dbReference type="ARBA" id="ARBA00008668"/>
    </source>
</evidence>
<dbReference type="Pfam" id="PF00657">
    <property type="entry name" value="Lipase_GDSL"/>
    <property type="match status" value="1"/>
</dbReference>
<accession>A0A4P9VXF2</accession>
<dbReference type="Gene3D" id="3.40.50.1110">
    <property type="entry name" value="SGNH hydrolase"/>
    <property type="match status" value="1"/>
</dbReference>
<evidence type="ECO:0000313" key="2">
    <source>
        <dbReference type="EMBL" id="RKO82968.1"/>
    </source>
</evidence>
<dbReference type="PANTHER" id="PTHR22835:SF659">
    <property type="entry name" value="GDSL LIPASE_ACYLHYDROLASE, PUTATIVE (AFU_ORTHOLOGUE AFUA_2G00510)-RELATED"/>
    <property type="match status" value="1"/>
</dbReference>
<protein>
    <submittedName>
        <fullName evidence="2">GDSL lipase/esterase</fullName>
    </submittedName>
</protein>
<feature type="non-terminal residue" evidence="2">
    <location>
        <position position="1"/>
    </location>
</feature>
<dbReference type="CDD" id="cd01846">
    <property type="entry name" value="fatty_acyltransferase_like"/>
    <property type="match status" value="1"/>
</dbReference>
<dbReference type="EMBL" id="ML001842">
    <property type="protein sequence ID" value="RKO82968.1"/>
    <property type="molecule type" value="Genomic_DNA"/>
</dbReference>